<organism evidence="3 4">
    <name type="scientific">Hibiscus sabdariffa</name>
    <name type="common">roselle</name>
    <dbReference type="NCBI Taxonomy" id="183260"/>
    <lineage>
        <taxon>Eukaryota</taxon>
        <taxon>Viridiplantae</taxon>
        <taxon>Streptophyta</taxon>
        <taxon>Embryophyta</taxon>
        <taxon>Tracheophyta</taxon>
        <taxon>Spermatophyta</taxon>
        <taxon>Magnoliopsida</taxon>
        <taxon>eudicotyledons</taxon>
        <taxon>Gunneridae</taxon>
        <taxon>Pentapetalae</taxon>
        <taxon>rosids</taxon>
        <taxon>malvids</taxon>
        <taxon>Malvales</taxon>
        <taxon>Malvaceae</taxon>
        <taxon>Malvoideae</taxon>
        <taxon>Hibiscus</taxon>
    </lineage>
</organism>
<keyword evidence="4" id="KW-1185">Reference proteome</keyword>
<evidence type="ECO:0000313" key="3">
    <source>
        <dbReference type="EMBL" id="KAK8545254.1"/>
    </source>
</evidence>
<name>A0ABR2DR14_9ROSI</name>
<accession>A0ABR2DR14</accession>
<evidence type="ECO:0000256" key="2">
    <source>
        <dbReference type="SAM" id="Phobius"/>
    </source>
</evidence>
<evidence type="ECO:0000256" key="1">
    <source>
        <dbReference type="SAM" id="MobiDB-lite"/>
    </source>
</evidence>
<feature type="compositionally biased region" description="Low complexity" evidence="1">
    <location>
        <begin position="29"/>
        <end position="40"/>
    </location>
</feature>
<feature type="region of interest" description="Disordered" evidence="1">
    <location>
        <begin position="1"/>
        <end position="46"/>
    </location>
</feature>
<proteinExistence type="predicted"/>
<feature type="transmembrane region" description="Helical" evidence="2">
    <location>
        <begin position="117"/>
        <end position="140"/>
    </location>
</feature>
<gene>
    <name evidence="3" type="ORF">V6N12_026091</name>
</gene>
<comment type="caution">
    <text evidence="3">The sequence shown here is derived from an EMBL/GenBank/DDBJ whole genome shotgun (WGS) entry which is preliminary data.</text>
</comment>
<dbReference type="Proteomes" id="UP001472677">
    <property type="component" value="Unassembled WGS sequence"/>
</dbReference>
<keyword evidence="2" id="KW-0812">Transmembrane</keyword>
<evidence type="ECO:0000313" key="4">
    <source>
        <dbReference type="Proteomes" id="UP001472677"/>
    </source>
</evidence>
<keyword evidence="2" id="KW-1133">Transmembrane helix</keyword>
<protein>
    <submittedName>
        <fullName evidence="3">Uncharacterized protein</fullName>
    </submittedName>
</protein>
<reference evidence="3 4" key="1">
    <citation type="journal article" date="2024" name="G3 (Bethesda)">
        <title>Genome assembly of Hibiscus sabdariffa L. provides insights into metabolisms of medicinal natural products.</title>
        <authorList>
            <person name="Kim T."/>
        </authorList>
    </citation>
    <scope>NUCLEOTIDE SEQUENCE [LARGE SCALE GENOMIC DNA]</scope>
    <source>
        <strain evidence="3">TK-2024</strain>
        <tissue evidence="3">Old leaves</tissue>
    </source>
</reference>
<sequence length="245" mass="26404">MATDGVSPRVHSPRFSGPMTRRGHSFKRNNNGNTQAGTGASAVDSCNAGNSGNNGNNLSVHHEIDLPLNSPRSEVGGAVGLVSIEGLSQRKGFLRKPSVGSIVFDFGLKEKRKIGHWMFLVFCGVCLFWGVFKICAAGWFGSAIETITSNQELPDPSTNHLKLTDEGSHDYGYGQGGTDSDRTLMTVTSDVTEHSGIWSKPNSENFTQCIDHSKNQKKLDAKTNGYILVNANGGLNQMRFGNADL</sequence>
<keyword evidence="2" id="KW-0472">Membrane</keyword>
<dbReference type="EMBL" id="JBBPBM010000023">
    <property type="protein sequence ID" value="KAK8545254.1"/>
    <property type="molecule type" value="Genomic_DNA"/>
</dbReference>